<gene>
    <name evidence="6" type="ORF">QBC46DRAFT_368553</name>
</gene>
<keyword evidence="3" id="KW-0378">Hydrolase</keyword>
<accession>A0AAN6MX37</accession>
<protein>
    <submittedName>
        <fullName evidence="6">Interferon-inducible GTPase-domain-containing protein</fullName>
    </submittedName>
</protein>
<evidence type="ECO:0000256" key="2">
    <source>
        <dbReference type="ARBA" id="ARBA00022741"/>
    </source>
</evidence>
<dbReference type="Proteomes" id="UP001303473">
    <property type="component" value="Unassembled WGS sequence"/>
</dbReference>
<reference evidence="7" key="1">
    <citation type="journal article" date="2023" name="Mol. Phylogenet. Evol.">
        <title>Genome-scale phylogeny and comparative genomics of the fungal order Sordariales.</title>
        <authorList>
            <person name="Hensen N."/>
            <person name="Bonometti L."/>
            <person name="Westerberg I."/>
            <person name="Brannstrom I.O."/>
            <person name="Guillou S."/>
            <person name="Cros-Aarteil S."/>
            <person name="Calhoun S."/>
            <person name="Haridas S."/>
            <person name="Kuo A."/>
            <person name="Mondo S."/>
            <person name="Pangilinan J."/>
            <person name="Riley R."/>
            <person name="LaButti K."/>
            <person name="Andreopoulos B."/>
            <person name="Lipzen A."/>
            <person name="Chen C."/>
            <person name="Yan M."/>
            <person name="Daum C."/>
            <person name="Ng V."/>
            <person name="Clum A."/>
            <person name="Steindorff A."/>
            <person name="Ohm R.A."/>
            <person name="Martin F."/>
            <person name="Silar P."/>
            <person name="Natvig D.O."/>
            <person name="Lalanne C."/>
            <person name="Gautier V."/>
            <person name="Ament-Velasquez S.L."/>
            <person name="Kruys A."/>
            <person name="Hutchinson M.I."/>
            <person name="Powell A.J."/>
            <person name="Barry K."/>
            <person name="Miller A.N."/>
            <person name="Grigoriev I.V."/>
            <person name="Debuchy R."/>
            <person name="Gladieux P."/>
            <person name="Hiltunen Thoren M."/>
            <person name="Johannesson H."/>
        </authorList>
    </citation>
    <scope>NUCLEOTIDE SEQUENCE [LARGE SCALE GENOMIC DNA]</scope>
    <source>
        <strain evidence="7">CBS 340.73</strain>
    </source>
</reference>
<dbReference type="Gene3D" id="3.40.50.300">
    <property type="entry name" value="P-loop containing nucleotide triphosphate hydrolases"/>
    <property type="match status" value="1"/>
</dbReference>
<dbReference type="EMBL" id="MU854055">
    <property type="protein sequence ID" value="KAK3933863.1"/>
    <property type="molecule type" value="Genomic_DNA"/>
</dbReference>
<dbReference type="SUPFAM" id="SSF52540">
    <property type="entry name" value="P-loop containing nucleoside triphosphate hydrolases"/>
    <property type="match status" value="1"/>
</dbReference>
<evidence type="ECO:0000313" key="7">
    <source>
        <dbReference type="Proteomes" id="UP001303473"/>
    </source>
</evidence>
<keyword evidence="2" id="KW-0547">Nucleotide-binding</keyword>
<dbReference type="InterPro" id="IPR027417">
    <property type="entry name" value="P-loop_NTPase"/>
</dbReference>
<keyword evidence="7" id="KW-1185">Reference proteome</keyword>
<keyword evidence="4" id="KW-0342">GTP-binding</keyword>
<dbReference type="GO" id="GO:0016787">
    <property type="term" value="F:hydrolase activity"/>
    <property type="evidence" value="ECO:0007669"/>
    <property type="project" value="UniProtKB-KW"/>
</dbReference>
<dbReference type="GO" id="GO:0005525">
    <property type="term" value="F:GTP binding"/>
    <property type="evidence" value="ECO:0007669"/>
    <property type="project" value="UniProtKB-KW"/>
</dbReference>
<evidence type="ECO:0000256" key="1">
    <source>
        <dbReference type="ARBA" id="ARBA00005429"/>
    </source>
</evidence>
<organism evidence="6 7">
    <name type="scientific">Diplogelasinospora grovesii</name>
    <dbReference type="NCBI Taxonomy" id="303347"/>
    <lineage>
        <taxon>Eukaryota</taxon>
        <taxon>Fungi</taxon>
        <taxon>Dikarya</taxon>
        <taxon>Ascomycota</taxon>
        <taxon>Pezizomycotina</taxon>
        <taxon>Sordariomycetes</taxon>
        <taxon>Sordariomycetidae</taxon>
        <taxon>Sordariales</taxon>
        <taxon>Diplogelasinosporaceae</taxon>
        <taxon>Diplogelasinospora</taxon>
    </lineage>
</organism>
<evidence type="ECO:0000313" key="6">
    <source>
        <dbReference type="EMBL" id="KAK3933863.1"/>
    </source>
</evidence>
<dbReference type="GO" id="GO:0016020">
    <property type="term" value="C:membrane"/>
    <property type="evidence" value="ECO:0007669"/>
    <property type="project" value="InterPro"/>
</dbReference>
<dbReference type="Pfam" id="PF05049">
    <property type="entry name" value="IIGP"/>
    <property type="match status" value="1"/>
</dbReference>
<sequence>MRVLFPDLTRGPDLSHVAICGPAGSGKTSIINALRGLRNNDGEAARTGTVEMTTQRTKYPSHSSFNSLILHDCPGAGTLRVPADMYYYTQKLYLFDLLLIIHGERFGEFVIIRSRSDEMIRRISEDEDLDIADARERHIQTTVEALIAELIRAGVPNELVAELMSFCFLINKNDLRVLTTRHTSEWPEPSGQMEIHERWLLTGLGKEGTAA</sequence>
<comment type="caution">
    <text evidence="6">The sequence shown here is derived from an EMBL/GenBank/DDBJ whole genome shotgun (WGS) entry which is preliminary data.</text>
</comment>
<comment type="similarity">
    <text evidence="1">Belongs to the TRAFAC class dynamin-like GTPase superfamily. IRG family.</text>
</comment>
<evidence type="ECO:0000259" key="5">
    <source>
        <dbReference type="PROSITE" id="PS51716"/>
    </source>
</evidence>
<proteinExistence type="inferred from homology"/>
<feature type="domain" description="IRG-type G" evidence="5">
    <location>
        <begin position="13"/>
        <end position="190"/>
    </location>
</feature>
<dbReference type="PANTHER" id="PTHR32341:SF10">
    <property type="entry name" value="INTERFERON-INDUCIBLE GTPASE 5"/>
    <property type="match status" value="1"/>
</dbReference>
<dbReference type="PROSITE" id="PS51716">
    <property type="entry name" value="G_IRG"/>
    <property type="match status" value="1"/>
</dbReference>
<name>A0AAN6MX37_9PEZI</name>
<dbReference type="InterPro" id="IPR051515">
    <property type="entry name" value="IRG"/>
</dbReference>
<evidence type="ECO:0000256" key="4">
    <source>
        <dbReference type="ARBA" id="ARBA00023134"/>
    </source>
</evidence>
<dbReference type="AlphaFoldDB" id="A0AAN6MX37"/>
<dbReference type="InterPro" id="IPR030385">
    <property type="entry name" value="G_IRG_dom"/>
</dbReference>
<dbReference type="InterPro" id="IPR007743">
    <property type="entry name" value="Immunity-related_GTPase-like"/>
</dbReference>
<dbReference type="PANTHER" id="PTHR32341">
    <property type="entry name" value="INTERFERON-INDUCIBLE GTPASE"/>
    <property type="match status" value="1"/>
</dbReference>
<evidence type="ECO:0000256" key="3">
    <source>
        <dbReference type="ARBA" id="ARBA00022801"/>
    </source>
</evidence>